<comment type="caution">
    <text evidence="4">The sequence shown here is derived from an EMBL/GenBank/DDBJ whole genome shotgun (WGS) entry which is preliminary data.</text>
</comment>
<dbReference type="NCBIfam" id="NF033542">
    <property type="entry name" value="transpos_IS110"/>
    <property type="match status" value="1"/>
</dbReference>
<dbReference type="Pfam" id="PF02371">
    <property type="entry name" value="Transposase_20"/>
    <property type="match status" value="1"/>
</dbReference>
<reference evidence="4 5" key="1">
    <citation type="journal article" date="2020" name="Microorganisms">
        <title>Osmotic Adaptation and Compatible Solute Biosynthesis of Phototrophic Bacteria as Revealed from Genome Analyses.</title>
        <authorList>
            <person name="Imhoff J.F."/>
            <person name="Rahn T."/>
            <person name="Kunzel S."/>
            <person name="Keller A."/>
            <person name="Neulinger S.C."/>
        </authorList>
    </citation>
    <scope>NUCLEOTIDE SEQUENCE [LARGE SCALE GENOMIC DNA]</scope>
    <source>
        <strain evidence="4 5">DSM 9895</strain>
    </source>
</reference>
<dbReference type="Proteomes" id="UP001296873">
    <property type="component" value="Unassembled WGS sequence"/>
</dbReference>
<accession>A0ABS1DDK4</accession>
<proteinExistence type="predicted"/>
<feature type="domain" description="Transposase IS116/IS110/IS902 C-terminal" evidence="3">
    <location>
        <begin position="247"/>
        <end position="325"/>
    </location>
</feature>
<evidence type="ECO:0008006" key="6">
    <source>
        <dbReference type="Google" id="ProtNLM"/>
    </source>
</evidence>
<evidence type="ECO:0000313" key="4">
    <source>
        <dbReference type="EMBL" id="MBK1667969.1"/>
    </source>
</evidence>
<evidence type="ECO:0000259" key="2">
    <source>
        <dbReference type="Pfam" id="PF01548"/>
    </source>
</evidence>
<protein>
    <recommendedName>
        <fullName evidence="6">IS110 family transposase</fullName>
    </recommendedName>
</protein>
<evidence type="ECO:0000259" key="3">
    <source>
        <dbReference type="Pfam" id="PF02371"/>
    </source>
</evidence>
<dbReference type="InterPro" id="IPR047650">
    <property type="entry name" value="Transpos_IS110"/>
</dbReference>
<feature type="domain" description="Transposase IS110-like N-terminal" evidence="2">
    <location>
        <begin position="40"/>
        <end position="179"/>
    </location>
</feature>
<dbReference type="InterPro" id="IPR002525">
    <property type="entry name" value="Transp_IS110-like_N"/>
</dbReference>
<dbReference type="Pfam" id="PF01548">
    <property type="entry name" value="DEDD_Tnp_IS110"/>
    <property type="match status" value="1"/>
</dbReference>
<organism evidence="4 5">
    <name type="scientific">Rhodovibrio sodomensis</name>
    <dbReference type="NCBI Taxonomy" id="1088"/>
    <lineage>
        <taxon>Bacteria</taxon>
        <taxon>Pseudomonadati</taxon>
        <taxon>Pseudomonadota</taxon>
        <taxon>Alphaproteobacteria</taxon>
        <taxon>Rhodospirillales</taxon>
        <taxon>Rhodovibrionaceae</taxon>
        <taxon>Rhodovibrio</taxon>
    </lineage>
</organism>
<dbReference type="PANTHER" id="PTHR33055:SF3">
    <property type="entry name" value="PUTATIVE TRANSPOSASE FOR IS117-RELATED"/>
    <property type="match status" value="1"/>
</dbReference>
<sequence>MMGWTFPFSISASQWARPVVWCDRTTSEGTGRSMTQVTVIGVDLAKNVFQLALVDAAGRVVAERRVRRAGLEAAVAACPGAVVGMEACGGAHHWARSFQAAGHPVRLMAPKRVKAYQDPGRKDDRRDARAIAEAATRPHVPGLRIKSPSEQDAQSRQRIHRKRVQLRTDKVNVLRGLLMESGIALPQGEAGLKRYAELADTPAWQAISPDMRAEFDELHAEIGRDGAAIAASKARLVRAAQDDARVQRLRTVPGIGPMIAAATVGAIGDGSDYADGRKFATSLGLTPRLNSSGERVRLGRISLIGDGQLRALYVNGAQALLMQAKRDRPTADGLILWARRLLKRKRWNEVVIALANKLARVAWAVLRSGDTYRPRAA</sequence>
<evidence type="ECO:0000256" key="1">
    <source>
        <dbReference type="SAM" id="MobiDB-lite"/>
    </source>
</evidence>
<feature type="region of interest" description="Disordered" evidence="1">
    <location>
        <begin position="133"/>
        <end position="161"/>
    </location>
</feature>
<dbReference type="PANTHER" id="PTHR33055">
    <property type="entry name" value="TRANSPOSASE FOR INSERTION SEQUENCE ELEMENT IS1111A"/>
    <property type="match status" value="1"/>
</dbReference>
<evidence type="ECO:0000313" key="5">
    <source>
        <dbReference type="Proteomes" id="UP001296873"/>
    </source>
</evidence>
<keyword evidence="5" id="KW-1185">Reference proteome</keyword>
<name>A0ABS1DDK4_9PROT</name>
<dbReference type="InterPro" id="IPR003346">
    <property type="entry name" value="Transposase_20"/>
</dbReference>
<dbReference type="EMBL" id="NRRL01000014">
    <property type="protein sequence ID" value="MBK1667969.1"/>
    <property type="molecule type" value="Genomic_DNA"/>
</dbReference>
<gene>
    <name evidence="4" type="ORF">CKO28_07960</name>
</gene>